<dbReference type="CDD" id="cd15903">
    <property type="entry name" value="Dicer_PBD"/>
    <property type="match status" value="1"/>
</dbReference>
<evidence type="ECO:0000256" key="4">
    <source>
        <dbReference type="ARBA" id="ARBA00022722"/>
    </source>
</evidence>
<dbReference type="Gene3D" id="3.40.50.300">
    <property type="entry name" value="P-loop containing nucleotide triphosphate hydrolases"/>
    <property type="match status" value="3"/>
</dbReference>
<dbReference type="Pfam" id="PF00270">
    <property type="entry name" value="DEAD"/>
    <property type="match status" value="1"/>
</dbReference>
<dbReference type="NCBIfam" id="TIGR00231">
    <property type="entry name" value="small_GTP"/>
    <property type="match status" value="1"/>
</dbReference>
<evidence type="ECO:0000256" key="14">
    <source>
        <dbReference type="PROSITE-ProRule" id="PRU01050"/>
    </source>
</evidence>
<dbReference type="Pfam" id="PF03368">
    <property type="entry name" value="Dicer_dimer"/>
    <property type="match status" value="1"/>
</dbReference>
<dbReference type="Pfam" id="PF00636">
    <property type="entry name" value="Ribonuclease_3"/>
    <property type="match status" value="2"/>
</dbReference>
<dbReference type="SUPFAM" id="SSF54814">
    <property type="entry name" value="Prokaryotic type KH domain (KH-domain type II)"/>
    <property type="match status" value="1"/>
</dbReference>
<dbReference type="InterPro" id="IPR001650">
    <property type="entry name" value="Helicase_C-like"/>
</dbReference>
<reference evidence="23" key="1">
    <citation type="submission" date="2020-05" db="UniProtKB">
        <authorList>
            <consortium name="EnsemblMetazoa"/>
        </authorList>
    </citation>
    <scope>IDENTIFICATION</scope>
    <source>
        <strain evidence="23">TTRI</strain>
    </source>
</reference>
<dbReference type="InterPro" id="IPR000999">
    <property type="entry name" value="RNase_III_dom"/>
</dbReference>
<dbReference type="GO" id="GO:0070578">
    <property type="term" value="C:RISC-loading complex"/>
    <property type="evidence" value="ECO:0007669"/>
    <property type="project" value="TreeGrafter"/>
</dbReference>
<feature type="domain" description="Helicase C-terminal" evidence="20">
    <location>
        <begin position="749"/>
        <end position="931"/>
    </location>
</feature>
<comment type="catalytic activity">
    <reaction evidence="1">
        <text>Endonucleolytic cleavage to 5'-phosphomonoester.</text>
        <dbReference type="EC" id="3.1.26.3"/>
    </reaction>
</comment>
<keyword evidence="11" id="KW-0943">RNA-mediated gene silencing</keyword>
<evidence type="ECO:0000256" key="3">
    <source>
        <dbReference type="ARBA" id="ARBA00012177"/>
    </source>
</evidence>
<dbReference type="InterPro" id="IPR036389">
    <property type="entry name" value="RNase_III_sf"/>
</dbReference>
<evidence type="ECO:0000256" key="11">
    <source>
        <dbReference type="ARBA" id="ARBA00023158"/>
    </source>
</evidence>
<keyword evidence="9 13" id="KW-0694">RNA-binding</keyword>
<dbReference type="STRING" id="7395.A0A1A9UVA5"/>
<evidence type="ECO:0000256" key="6">
    <source>
        <dbReference type="ARBA" id="ARBA00022801"/>
    </source>
</evidence>
<comment type="cofactor">
    <cofactor evidence="2">
        <name>Mg(2+)</name>
        <dbReference type="ChEBI" id="CHEBI:18420"/>
    </cofactor>
</comment>
<evidence type="ECO:0000256" key="13">
    <source>
        <dbReference type="PROSITE-ProRule" id="PRU00657"/>
    </source>
</evidence>
<dbReference type="EC" id="3.1.26.3" evidence="3"/>
<dbReference type="PANTHER" id="PTHR14950:SF36">
    <property type="entry name" value="ENDORIBONUCLEASE DCR-2"/>
    <property type="match status" value="1"/>
</dbReference>
<dbReference type="GO" id="GO:0005524">
    <property type="term" value="F:ATP binding"/>
    <property type="evidence" value="ECO:0007669"/>
    <property type="project" value="UniProtKB-KW"/>
</dbReference>
<dbReference type="PROSITE" id="PS51192">
    <property type="entry name" value="HELICASE_ATP_BIND_1"/>
    <property type="match status" value="1"/>
</dbReference>
<dbReference type="PROSITE" id="PS51327">
    <property type="entry name" value="DICER_DSRBF"/>
    <property type="match status" value="1"/>
</dbReference>
<dbReference type="CDD" id="cd00593">
    <property type="entry name" value="RIBOc"/>
    <property type="match status" value="2"/>
</dbReference>
<dbReference type="Gene3D" id="2.170.260.10">
    <property type="entry name" value="paz domain"/>
    <property type="match status" value="1"/>
</dbReference>
<dbReference type="SMART" id="SM00487">
    <property type="entry name" value="DEXDc"/>
    <property type="match status" value="1"/>
</dbReference>
<dbReference type="Pfam" id="PF20932">
    <property type="entry name" value="Dicer_dsRBD"/>
    <property type="match status" value="1"/>
</dbReference>
<proteinExistence type="inferred from homology"/>
<dbReference type="Proteomes" id="UP000078200">
    <property type="component" value="Unassembled WGS sequence"/>
</dbReference>
<dbReference type="Gene3D" id="1.10.1520.10">
    <property type="entry name" value="Ribonuclease III domain"/>
    <property type="match status" value="2"/>
</dbReference>
<feature type="region of interest" description="G3" evidence="14">
    <location>
        <begin position="96"/>
        <end position="99"/>
    </location>
</feature>
<dbReference type="GO" id="GO:0005634">
    <property type="term" value="C:nucleus"/>
    <property type="evidence" value="ECO:0007669"/>
    <property type="project" value="TreeGrafter"/>
</dbReference>
<dbReference type="PANTHER" id="PTHR14950">
    <property type="entry name" value="DICER-RELATED"/>
    <property type="match status" value="1"/>
</dbReference>
<keyword evidence="4" id="KW-0540">Nuclease</keyword>
<evidence type="ECO:0000313" key="23">
    <source>
        <dbReference type="EnsemblMetazoa" id="GAUT016812-PA"/>
    </source>
</evidence>
<dbReference type="InterPro" id="IPR003100">
    <property type="entry name" value="PAZ_dom"/>
</dbReference>
<dbReference type="GO" id="GO:0035194">
    <property type="term" value="P:regulatory ncRNA-mediated post-transcriptional gene silencing"/>
    <property type="evidence" value="ECO:0007669"/>
    <property type="project" value="UniProtKB-ARBA"/>
</dbReference>
<dbReference type="Pfam" id="PF00271">
    <property type="entry name" value="Helicase_C"/>
    <property type="match status" value="1"/>
</dbReference>
<dbReference type="GO" id="GO:0004525">
    <property type="term" value="F:ribonuclease III activity"/>
    <property type="evidence" value="ECO:0007669"/>
    <property type="project" value="UniProtKB-EC"/>
</dbReference>
<evidence type="ECO:0000259" key="22">
    <source>
        <dbReference type="PROSITE" id="PS51713"/>
    </source>
</evidence>
<feature type="region of interest" description="G5" evidence="14">
    <location>
        <begin position="229"/>
        <end position="231"/>
    </location>
</feature>
<evidence type="ECO:0000256" key="1">
    <source>
        <dbReference type="ARBA" id="ARBA00000109"/>
    </source>
</evidence>
<keyword evidence="8" id="KW-0067">ATP-binding</keyword>
<keyword evidence="5 14" id="KW-0547">Nucleotide-binding</keyword>
<dbReference type="InterPro" id="IPR009019">
    <property type="entry name" value="KH_sf_prok-type"/>
</dbReference>
<comment type="similarity">
    <text evidence="12 13">Belongs to the helicase family. Dicer subfamily.</text>
</comment>
<dbReference type="Pfam" id="PF20931">
    <property type="entry name" value="Dicer_platform"/>
    <property type="match status" value="1"/>
</dbReference>
<dbReference type="FunFam" id="3.30.300.20:FF:000032">
    <property type="entry name" value="AGAP010622-PA-like protein"/>
    <property type="match status" value="1"/>
</dbReference>
<feature type="domain" description="RNase III" evidence="17">
    <location>
        <begin position="1792"/>
        <end position="1988"/>
    </location>
</feature>
<dbReference type="InterPro" id="IPR014720">
    <property type="entry name" value="dsRBD_dom"/>
</dbReference>
<dbReference type="SUPFAM" id="SSF52540">
    <property type="entry name" value="P-loop containing nucleoside triphosphate hydrolases"/>
    <property type="match status" value="2"/>
</dbReference>
<evidence type="ECO:0000259" key="19">
    <source>
        <dbReference type="PROSITE" id="PS51192"/>
    </source>
</evidence>
<dbReference type="GO" id="GO:0006309">
    <property type="term" value="P:apoptotic DNA fragmentation"/>
    <property type="evidence" value="ECO:0007669"/>
    <property type="project" value="TreeGrafter"/>
</dbReference>
<dbReference type="GO" id="GO:0031054">
    <property type="term" value="P:pre-miRNA processing"/>
    <property type="evidence" value="ECO:0007669"/>
    <property type="project" value="InterPro"/>
</dbReference>
<feature type="region of interest" description="G1" evidence="14">
    <location>
        <begin position="49"/>
        <end position="56"/>
    </location>
</feature>
<evidence type="ECO:0000256" key="15">
    <source>
        <dbReference type="SAM" id="MobiDB-lite"/>
    </source>
</evidence>
<dbReference type="SMART" id="SM00949">
    <property type="entry name" value="PAZ"/>
    <property type="match status" value="1"/>
</dbReference>
<accession>A0A1A9UVA5</accession>
<keyword evidence="6" id="KW-0378">Hydrolase</keyword>
<dbReference type="GO" id="GO:0004386">
    <property type="term" value="F:helicase activity"/>
    <property type="evidence" value="ECO:0007669"/>
    <property type="project" value="UniProtKB-KW"/>
</dbReference>
<dbReference type="GO" id="GO:0005525">
    <property type="term" value="F:GTP binding"/>
    <property type="evidence" value="ECO:0007669"/>
    <property type="project" value="UniProtKB-UniRule"/>
</dbReference>
<evidence type="ECO:0000259" key="16">
    <source>
        <dbReference type="PROSITE" id="PS50137"/>
    </source>
</evidence>
<dbReference type="CDD" id="cd04163">
    <property type="entry name" value="Era"/>
    <property type="match status" value="1"/>
</dbReference>
<dbReference type="SMART" id="SM00535">
    <property type="entry name" value="RIBOc"/>
    <property type="match status" value="2"/>
</dbReference>
<evidence type="ECO:0000256" key="9">
    <source>
        <dbReference type="ARBA" id="ARBA00022884"/>
    </source>
</evidence>
<dbReference type="VEuPathDB" id="VectorBase:GAUT016812"/>
<dbReference type="EnsemblMetazoa" id="GAUT016812-RA">
    <property type="protein sequence ID" value="GAUT016812-PA"/>
    <property type="gene ID" value="GAUT016812"/>
</dbReference>
<dbReference type="Gene3D" id="3.30.160.380">
    <property type="entry name" value="Dicer dimerisation domain"/>
    <property type="match status" value="1"/>
</dbReference>
<feature type="domain" description="Dicer dsRNA-binding fold" evidence="21">
    <location>
        <begin position="954"/>
        <end position="1046"/>
    </location>
</feature>
<dbReference type="Pfam" id="PF01926">
    <property type="entry name" value="MMR_HSR1"/>
    <property type="match status" value="1"/>
</dbReference>
<dbReference type="InterPro" id="IPR005225">
    <property type="entry name" value="Small_GTP-bd"/>
</dbReference>
<dbReference type="InterPro" id="IPR048513">
    <property type="entry name" value="Dicer_PBD"/>
</dbReference>
<feature type="domain" description="RNase III" evidence="17">
    <location>
        <begin position="1531"/>
        <end position="1741"/>
    </location>
</feature>
<dbReference type="InterPro" id="IPR006073">
    <property type="entry name" value="GTP-bd"/>
</dbReference>
<evidence type="ECO:0000259" key="21">
    <source>
        <dbReference type="PROSITE" id="PS51327"/>
    </source>
</evidence>
<evidence type="ECO:0000256" key="10">
    <source>
        <dbReference type="ARBA" id="ARBA00023134"/>
    </source>
</evidence>
<dbReference type="PROSITE" id="PS51713">
    <property type="entry name" value="G_ERA"/>
    <property type="match status" value="1"/>
</dbReference>
<dbReference type="InterPro" id="IPR014001">
    <property type="entry name" value="Helicase_ATP-bd"/>
</dbReference>
<dbReference type="Gene3D" id="3.30.160.20">
    <property type="match status" value="1"/>
</dbReference>
<feature type="region of interest" description="G4" evidence="14">
    <location>
        <begin position="165"/>
        <end position="168"/>
    </location>
</feature>
<evidence type="ECO:0000259" key="20">
    <source>
        <dbReference type="PROSITE" id="PS51194"/>
    </source>
</evidence>
<name>A0A1A9UVA5_GLOAU</name>
<evidence type="ECO:0000256" key="5">
    <source>
        <dbReference type="ARBA" id="ARBA00022741"/>
    </source>
</evidence>
<keyword evidence="10 14" id="KW-0342">GTP-binding</keyword>
<sequence length="2082" mass="238960">MKLLRYKLFTITKSLPVQNPCRLVSKYCNPQAKTVETETQKSLKVAIIGLPNAGKSTFINHLINRRICPTSCKVHTTRKANKAIYTTEQTQLIFYDTPGLVTENEIKKFKLESSFTSAYRHAAQHADLIGVIHDVSNAWTRKELPFVVIDTLKTYPRLPSILIMNKIDALKSKRITLELIRTLTNDTLINEKINERSNKPTTRESIPIKKSANADREVSWNNFSRVFLVSAITGSGLNDVHNYLIASAKPRHWEYTAENFSDETPENLIVASVKARLLDYLPQEIPYNLETFLEYYSVEKGTIYASVEVVCPTERIERLVCGESNGRLRQITERVTSDLIETFGKPISFTIATSSKEKQKKINQWLTSLLILLFLSGPIPSTVAVPASNCLELVDYICQRNGIIYLPTGAGKTFVAILGLKRLSASLQNPIAEGGKRAIYMCNTVELARQQCLEIRKCTNFKVGLYIGEREVDNWTHKKWSEEITEHQVLVGTAQIFVDIVNQNVIKLTDISVVIIDECHHATKNHPMHTFLSLFQYVDQSQQPRVIGLTGVLIKGNKFKSIQNALNDLEATFRGKIVTISSKEEFNNVMVYSTKPNERLIAYSSHMPSFRIEGNIQNIIQECKGAIDHFDIGNVPLKLTKRLAKTQEPNKKKFIKNFLDDFIYQMKDFGLYAASLAIMSAIIEFEVKKRQSETTALRNLYRLVITHCENIRHILVKELISFVDEEDDEQIDDSKCNAPGIILNYSSPKMRAFLLSLKSMFADKKPEDVSCLVFVQRRYTAKCVYYVLVDYLKQTPELKDVIRPQFMVGRQNILYSIESILDSKWNKSAMDQFRNKECNLIVCSNVLEEGIDVQACNYVFVLDELKTFNSYIQTKGRARSKQAFYTIFCENLNREKVVAQIRSYKETHEEIKEFLSTRLLHCDNPKQDEVDKQFLEAIMPFEIPSGARLLATSALMLLYRYCQSLPWDSFGCVMPSFAKLPENAAGCAVSVTLPLQSTIKQTIISDYMPNWKGAKVSAAFKACIKLYEEGELNNFLLPVSKTECIAKVSEELFENWKKHNDDVTLRLVGKSHRRLYERQCPEELHGALPQLGQKSYAYAIQFFTDFEPNPYNAHVVKYLNNKSTYALLLSKKLPLLAEMPLFMSQGKIRVRISNQPRECVVQTNQQLSSLMNFHTMIFKDLLQLWKDFLVIDRRNLENSYLIVPLDSSQSIDWQLIQNFQSLDPPRSYSVTERKQNVYRPENFLDKVVTKWYNKNEDEQFVVVKVRQDLNPLSDFDNNQFKNYVEFYQTRYNINVVDCSQFLLEVKALTKRRNFFINALGKSTEIKRDRNDILLLPELCHNFHYPGHLWLKALFLPTILHRIYYMLHADALRLSINRFLGLGIEFSAYLPHPLIVDSSLKRAVDTDGNAIKEEEYRKPKKFPSSLTRKTHTDAFQIHSLDNMEVTWKDYMEPIDYTRNMTDVFPVEIEYYHKFINGLVADIENLHLEDEPFFTRSQLDVVKPPLPNATRSTDPERALLSIEDKYPHDKYHLDILKRSLESDCTLKSAEQYELLAAITTAGVNDVFDMERYELLGDAFLKFSASLFLANKYPKWHEGFLTTIKGRMVSNRNLLYCMLEMDICKKICASPFSPSVSWLPPLAAIPINLLELFETKQLVLSNLTARNFYSLQLSKEEIISGACSPDKLAQFAAACSRSKDIHPDYVGLSVDSDMNPYVYKEALRDKIVADTLEALLGVCVKNYGIHRTFRMLEYFGIVKPDSDIRLPNLLDLQLDSTQLRANTSKREVEGFLVNCDKLEQNMGYKFRDRAYLLQAITHPSFPTNRLTGCYQELEFIGDAILDMLVTCYIFERYQSMTPGMMTDMRMALVNNITLGCICVRHRFHLFMLYENSALSEAIKTFADFQETQQQRVTDQVRILMEEYRTIESDFEGDSDDDDDEDEYRNDSNEANLSHDDFNIKGAFNIAANVDVPKALGDVVEALIAAVYLDSRDLQTTWRVIYGLLENEFIEFSNKLPIDPVRQLTENKGADAKFSKPMQDNDIVMIKCLFNCLDKSMEANGFGSNAKQAKKAAAKAALRILSKHSN</sequence>
<evidence type="ECO:0000256" key="2">
    <source>
        <dbReference type="ARBA" id="ARBA00001946"/>
    </source>
</evidence>
<dbReference type="PROSITE" id="PS51194">
    <property type="entry name" value="HELICASE_CTER"/>
    <property type="match status" value="1"/>
</dbReference>
<evidence type="ECO:0000256" key="8">
    <source>
        <dbReference type="ARBA" id="ARBA00022840"/>
    </source>
</evidence>
<organism evidence="23 24">
    <name type="scientific">Glossina austeni</name>
    <name type="common">Savannah tsetse fly</name>
    <dbReference type="NCBI Taxonomy" id="7395"/>
    <lineage>
        <taxon>Eukaryota</taxon>
        <taxon>Metazoa</taxon>
        <taxon>Ecdysozoa</taxon>
        <taxon>Arthropoda</taxon>
        <taxon>Hexapoda</taxon>
        <taxon>Insecta</taxon>
        <taxon>Pterygota</taxon>
        <taxon>Neoptera</taxon>
        <taxon>Endopterygota</taxon>
        <taxon>Diptera</taxon>
        <taxon>Brachycera</taxon>
        <taxon>Muscomorpha</taxon>
        <taxon>Hippoboscoidea</taxon>
        <taxon>Glossinidae</taxon>
        <taxon>Glossina</taxon>
    </lineage>
</organism>
<dbReference type="SMART" id="SM00490">
    <property type="entry name" value="HELICc"/>
    <property type="match status" value="1"/>
</dbReference>
<keyword evidence="24" id="KW-1185">Reference proteome</keyword>
<dbReference type="InterPro" id="IPR015946">
    <property type="entry name" value="KH_dom-like_a/b"/>
</dbReference>
<evidence type="ECO:0000313" key="24">
    <source>
        <dbReference type="Proteomes" id="UP000078200"/>
    </source>
</evidence>
<dbReference type="PROSITE" id="PS50142">
    <property type="entry name" value="RNASE_3_2"/>
    <property type="match status" value="2"/>
</dbReference>
<dbReference type="GO" id="GO:0003723">
    <property type="term" value="F:RNA binding"/>
    <property type="evidence" value="ECO:0007669"/>
    <property type="project" value="UniProtKB-UniRule"/>
</dbReference>
<comment type="similarity">
    <text evidence="14">Belongs to the TRAFAC class TrmE-Era-EngA-EngB-Septin-like GTPase superfamily. Era GTPase family.</text>
</comment>
<evidence type="ECO:0000259" key="17">
    <source>
        <dbReference type="PROSITE" id="PS50142"/>
    </source>
</evidence>
<dbReference type="PROSITE" id="PS50821">
    <property type="entry name" value="PAZ"/>
    <property type="match status" value="1"/>
</dbReference>
<protein>
    <recommendedName>
        <fullName evidence="3">ribonuclease III</fullName>
        <ecNumber evidence="3">3.1.26.3</ecNumber>
    </recommendedName>
</protein>
<dbReference type="Gene3D" id="3.30.300.20">
    <property type="match status" value="1"/>
</dbReference>
<dbReference type="InterPro" id="IPR011545">
    <property type="entry name" value="DEAD/DEAH_box_helicase_dom"/>
</dbReference>
<dbReference type="GO" id="GO:0005737">
    <property type="term" value="C:cytoplasm"/>
    <property type="evidence" value="ECO:0007669"/>
    <property type="project" value="TreeGrafter"/>
</dbReference>
<dbReference type="Pfam" id="PF02170">
    <property type="entry name" value="PAZ"/>
    <property type="match status" value="1"/>
</dbReference>
<dbReference type="SUPFAM" id="SSF69065">
    <property type="entry name" value="RNase III domain-like"/>
    <property type="match status" value="2"/>
</dbReference>
<dbReference type="SUPFAM" id="SSF54768">
    <property type="entry name" value="dsRNA-binding domain-like"/>
    <property type="match status" value="1"/>
</dbReference>
<dbReference type="InterPro" id="IPR005034">
    <property type="entry name" value="Dicer_dimerisation"/>
</dbReference>
<feature type="domain" description="PAZ" evidence="18">
    <location>
        <begin position="1211"/>
        <end position="1343"/>
    </location>
</feature>
<dbReference type="GO" id="GO:0030422">
    <property type="term" value="P:siRNA processing"/>
    <property type="evidence" value="ECO:0007669"/>
    <property type="project" value="InterPro"/>
</dbReference>
<dbReference type="InterPro" id="IPR044441">
    <property type="entry name" value="DICER_DSRM"/>
</dbReference>
<evidence type="ECO:0000256" key="12">
    <source>
        <dbReference type="ARBA" id="ARBA00035116"/>
    </source>
</evidence>
<dbReference type="InterPro" id="IPR030388">
    <property type="entry name" value="G_ERA_dom"/>
</dbReference>
<evidence type="ECO:0000256" key="7">
    <source>
        <dbReference type="ARBA" id="ARBA00022806"/>
    </source>
</evidence>
<dbReference type="CDD" id="cd18034">
    <property type="entry name" value="DEXHc_dicer"/>
    <property type="match status" value="1"/>
</dbReference>
<feature type="region of interest" description="Disordered" evidence="15">
    <location>
        <begin position="1926"/>
        <end position="1947"/>
    </location>
</feature>
<feature type="region of interest" description="G2" evidence="14">
    <location>
        <begin position="75"/>
        <end position="79"/>
    </location>
</feature>
<evidence type="ECO:0000259" key="18">
    <source>
        <dbReference type="PROSITE" id="PS50821"/>
    </source>
</evidence>
<dbReference type="GO" id="GO:0004530">
    <property type="term" value="F:deoxyribonuclease I activity"/>
    <property type="evidence" value="ECO:0007669"/>
    <property type="project" value="TreeGrafter"/>
</dbReference>
<keyword evidence="7" id="KW-0347">Helicase</keyword>
<dbReference type="InterPro" id="IPR048512">
    <property type="entry name" value="Dicer_platform"/>
</dbReference>
<dbReference type="InterPro" id="IPR027417">
    <property type="entry name" value="P-loop_NTPase"/>
</dbReference>
<dbReference type="PROSITE" id="PS50137">
    <property type="entry name" value="DS_RBD"/>
    <property type="match status" value="1"/>
</dbReference>
<dbReference type="InterPro" id="IPR038248">
    <property type="entry name" value="Dicer_dimer_sf"/>
</dbReference>
<feature type="domain" description="Era-type G" evidence="22">
    <location>
        <begin position="41"/>
        <end position="251"/>
    </location>
</feature>
<feature type="domain" description="DRBM" evidence="16">
    <location>
        <begin position="2057"/>
        <end position="2079"/>
    </location>
</feature>
<feature type="compositionally biased region" description="Acidic residues" evidence="15">
    <location>
        <begin position="1926"/>
        <end position="1940"/>
    </location>
</feature>
<feature type="domain" description="Helicase ATP-binding" evidence="19">
    <location>
        <begin position="393"/>
        <end position="571"/>
    </location>
</feature>